<feature type="region of interest" description="Disordered" evidence="2">
    <location>
        <begin position="382"/>
        <end position="421"/>
    </location>
</feature>
<dbReference type="Proteomes" id="UP001438707">
    <property type="component" value="Unassembled WGS sequence"/>
</dbReference>
<organism evidence="3 4">
    <name type="scientific">Apatococcus lobatus</name>
    <dbReference type="NCBI Taxonomy" id="904363"/>
    <lineage>
        <taxon>Eukaryota</taxon>
        <taxon>Viridiplantae</taxon>
        <taxon>Chlorophyta</taxon>
        <taxon>core chlorophytes</taxon>
        <taxon>Trebouxiophyceae</taxon>
        <taxon>Chlorellales</taxon>
        <taxon>Chlorellaceae</taxon>
        <taxon>Apatococcus</taxon>
    </lineage>
</organism>
<dbReference type="EMBL" id="JALJOS010000034">
    <property type="protein sequence ID" value="KAK9822138.1"/>
    <property type="molecule type" value="Genomic_DNA"/>
</dbReference>
<reference evidence="3 4" key="1">
    <citation type="journal article" date="2024" name="Nat. Commun.">
        <title>Phylogenomics reveals the evolutionary origins of lichenization in chlorophyte algae.</title>
        <authorList>
            <person name="Puginier C."/>
            <person name="Libourel C."/>
            <person name="Otte J."/>
            <person name="Skaloud P."/>
            <person name="Haon M."/>
            <person name="Grisel S."/>
            <person name="Petersen M."/>
            <person name="Berrin J.G."/>
            <person name="Delaux P.M."/>
            <person name="Dal Grande F."/>
            <person name="Keller J."/>
        </authorList>
    </citation>
    <scope>NUCLEOTIDE SEQUENCE [LARGE SCALE GENOMIC DNA]</scope>
    <source>
        <strain evidence="3 4">SAG 2145</strain>
    </source>
</reference>
<name>A0AAW1QL39_9CHLO</name>
<feature type="compositionally biased region" description="Polar residues" evidence="2">
    <location>
        <begin position="141"/>
        <end position="164"/>
    </location>
</feature>
<dbReference type="AlphaFoldDB" id="A0AAW1QL39"/>
<feature type="region of interest" description="Disordered" evidence="2">
    <location>
        <begin position="1"/>
        <end position="35"/>
    </location>
</feature>
<feature type="compositionally biased region" description="Basic and acidic residues" evidence="2">
    <location>
        <begin position="565"/>
        <end position="590"/>
    </location>
</feature>
<feature type="compositionally biased region" description="Low complexity" evidence="2">
    <location>
        <begin position="82"/>
        <end position="106"/>
    </location>
</feature>
<keyword evidence="1" id="KW-0175">Coiled coil</keyword>
<gene>
    <name evidence="3" type="ORF">WJX74_010406</name>
</gene>
<evidence type="ECO:0000313" key="4">
    <source>
        <dbReference type="Proteomes" id="UP001438707"/>
    </source>
</evidence>
<evidence type="ECO:0000256" key="2">
    <source>
        <dbReference type="SAM" id="MobiDB-lite"/>
    </source>
</evidence>
<accession>A0AAW1QL39</accession>
<feature type="region of interest" description="Disordered" evidence="2">
    <location>
        <begin position="559"/>
        <end position="600"/>
    </location>
</feature>
<evidence type="ECO:0000256" key="1">
    <source>
        <dbReference type="SAM" id="Coils"/>
    </source>
</evidence>
<evidence type="ECO:0000313" key="3">
    <source>
        <dbReference type="EMBL" id="KAK9822138.1"/>
    </source>
</evidence>
<feature type="coiled-coil region" evidence="1">
    <location>
        <begin position="878"/>
        <end position="912"/>
    </location>
</feature>
<feature type="region of interest" description="Disordered" evidence="2">
    <location>
        <begin position="263"/>
        <end position="311"/>
    </location>
</feature>
<proteinExistence type="predicted"/>
<sequence length="1041" mass="113233">MESSVEAPPSGRNAPPLEGNNRQVSQGLHQPRGAAPTCAQGWKVLSLSNLGSNSGFGCLRPAVKKSSATDWTPAERYTHKYPAQNGKQQQSAQQDQAEAQGEPQADGHMAQHESTSAASQVQGPSTPTQSCPPQVIHHLHQPNSSPTEQQTPSNATRPEQQPTSHARHDQRQDGITSSVPAVADPGLGDSIPSADHEALAPQQGQAEDIHAEHMLSQPAGDTDGQAGAQYGRYRPLKSKQAANKTGLPALEAAGQRLAELQAVQQAKDAHKQRQRAMLARSRSSRKLDGTHAQPSSMSDFNPTSPHTSRLETSLGATGDITLSQDCFESESGAGSLRALQAERARALLATTFHSFDQHSNPLLTSVNDGEGMLGTLSTFEEEPHGVTASHTPDGHPAARSLDGQPNPQHQEAMSPATSLQGAQEIAAADARLMETGDLSSWQWDMQQLISSEAQAKAVLEQQAQDLEGTMQQMVHKDRELHEQQNIADHLRKQLAADPVNQSPELRGDAARAAGMVQACKQEYAQLEIQADRKARMVRYLSHQVQERSEDVREAQQLLTTQGTHDAAERTVRERAARPDRAAKLEQEQASHRPAQSQMPAQVEQRASSLGCMSQRLLQTEGQIDMLEANLAEARGDATAKCREALSRIIAESQSIQAAMSPLLKGSKLRRFEPVHNATHGHPALHGSILISQAQEAVEVLKSNVESLIVELEQRTQGMNSKIGQKVGQDAETQTDTQFHMLQLELEGKSLAFTAQGHRLAAAQQQVHQLTVDLQHVHTELQLKQHQLAQLTTDHILEAERVGQACSDAAVMAQQIDALMAEAGVRKLELAQARSDASCKADQVQMWKQQASKEAVKVNSLEKEVLMVRGLLGEQQGFVQSRQSQLEQQAARINVLEQQLQDTTEALEDESTHHQADMTSIHQKLLHLTSSMQAGALQADMQAATEAFWQIMQVQAAVVEDLQKQNEDVARGGCPNIRSTPQAHASAGLTFAQKPGQMMSVRRIARWFEVSKAASGPPHSSQPHQRGLLQEPYGKVAVLDDY</sequence>
<feature type="compositionally biased region" description="Polar residues" evidence="2">
    <location>
        <begin position="403"/>
        <end position="421"/>
    </location>
</feature>
<comment type="caution">
    <text evidence="3">The sequence shown here is derived from an EMBL/GenBank/DDBJ whole genome shotgun (WGS) entry which is preliminary data.</text>
</comment>
<protein>
    <submittedName>
        <fullName evidence="3">Uncharacterized protein</fullName>
    </submittedName>
</protein>
<feature type="compositionally biased region" description="Polar residues" evidence="2">
    <location>
        <begin position="292"/>
        <end position="311"/>
    </location>
</feature>
<keyword evidence="4" id="KW-1185">Reference proteome</keyword>
<feature type="region of interest" description="Disordered" evidence="2">
    <location>
        <begin position="82"/>
        <end position="205"/>
    </location>
</feature>
<feature type="compositionally biased region" description="Polar residues" evidence="2">
    <location>
        <begin position="112"/>
        <end position="132"/>
    </location>
</feature>